<evidence type="ECO:0000256" key="1">
    <source>
        <dbReference type="ARBA" id="ARBA00022723"/>
    </source>
</evidence>
<comment type="caution">
    <text evidence="6">The sequence shown here is derived from an EMBL/GenBank/DDBJ whole genome shotgun (WGS) entry which is preliminary data.</text>
</comment>
<name>A0A840FTN0_9BURK</name>
<keyword evidence="4" id="KW-1133">Transmembrane helix</keyword>
<keyword evidence="2" id="KW-0863">Zinc-finger</keyword>
<keyword evidence="1" id="KW-0479">Metal-binding</keyword>
<sequence>MIKKYTRIGNIALGVTVVSLGAVMYATANNLMSEDARLPLIAVYVISFWTMFWAYAKAKGRSGALGIVLPFFNVIGLVILLCLKDLSNLPPDWACEKCKGKNPALDSTCRYCSAPQPS</sequence>
<evidence type="ECO:0000256" key="3">
    <source>
        <dbReference type="ARBA" id="ARBA00022833"/>
    </source>
</evidence>
<evidence type="ECO:0000259" key="5">
    <source>
        <dbReference type="PROSITE" id="PS50199"/>
    </source>
</evidence>
<dbReference type="PROSITE" id="PS50199">
    <property type="entry name" value="ZF_RANBP2_2"/>
    <property type="match status" value="1"/>
</dbReference>
<accession>A0A840FTN0</accession>
<dbReference type="RefSeq" id="WP_184642663.1">
    <property type="nucleotide sequence ID" value="NZ_JACIFZ010000017.1"/>
</dbReference>
<feature type="transmembrane region" description="Helical" evidence="4">
    <location>
        <begin position="38"/>
        <end position="56"/>
    </location>
</feature>
<proteinExistence type="predicted"/>
<evidence type="ECO:0000256" key="2">
    <source>
        <dbReference type="ARBA" id="ARBA00022771"/>
    </source>
</evidence>
<gene>
    <name evidence="6" type="ORF">GGD71_006779</name>
</gene>
<keyword evidence="4" id="KW-0812">Transmembrane</keyword>
<dbReference type="InterPro" id="IPR036443">
    <property type="entry name" value="Znf_RanBP2_sf"/>
</dbReference>
<keyword evidence="3" id="KW-0862">Zinc</keyword>
<evidence type="ECO:0000313" key="6">
    <source>
        <dbReference type="EMBL" id="MBB4225966.1"/>
    </source>
</evidence>
<feature type="transmembrane region" description="Helical" evidence="4">
    <location>
        <begin position="63"/>
        <end position="83"/>
    </location>
</feature>
<reference evidence="6 7" key="1">
    <citation type="submission" date="2020-08" db="EMBL/GenBank/DDBJ databases">
        <title>Genomic Encyclopedia of Type Strains, Phase IV (KMG-V): Genome sequencing to study the core and pangenomes of soil and plant-associated prokaryotes.</title>
        <authorList>
            <person name="Whitman W."/>
        </authorList>
    </citation>
    <scope>NUCLEOTIDE SEQUENCE [LARGE SCALE GENOMIC DNA]</scope>
    <source>
        <strain evidence="6 7">34/80</strain>
    </source>
</reference>
<dbReference type="SUPFAM" id="SSF90209">
    <property type="entry name" value="Ran binding protein zinc finger-like"/>
    <property type="match status" value="1"/>
</dbReference>
<organism evidence="6 7">
    <name type="scientific">Variovorax guangxiensis</name>
    <dbReference type="NCBI Taxonomy" id="1775474"/>
    <lineage>
        <taxon>Bacteria</taxon>
        <taxon>Pseudomonadati</taxon>
        <taxon>Pseudomonadota</taxon>
        <taxon>Betaproteobacteria</taxon>
        <taxon>Burkholderiales</taxon>
        <taxon>Comamonadaceae</taxon>
        <taxon>Variovorax</taxon>
    </lineage>
</organism>
<evidence type="ECO:0000256" key="4">
    <source>
        <dbReference type="SAM" id="Phobius"/>
    </source>
</evidence>
<dbReference type="InterPro" id="IPR001876">
    <property type="entry name" value="Znf_RanBP2"/>
</dbReference>
<dbReference type="GO" id="GO:0008270">
    <property type="term" value="F:zinc ion binding"/>
    <property type="evidence" value="ECO:0007669"/>
    <property type="project" value="UniProtKB-KW"/>
</dbReference>
<evidence type="ECO:0000313" key="7">
    <source>
        <dbReference type="Proteomes" id="UP000524450"/>
    </source>
</evidence>
<dbReference type="EMBL" id="JACIFZ010000017">
    <property type="protein sequence ID" value="MBB4225966.1"/>
    <property type="molecule type" value="Genomic_DNA"/>
</dbReference>
<feature type="transmembrane region" description="Helical" evidence="4">
    <location>
        <begin position="7"/>
        <end position="26"/>
    </location>
</feature>
<feature type="domain" description="RanBP2-type" evidence="5">
    <location>
        <begin position="89"/>
        <end position="118"/>
    </location>
</feature>
<keyword evidence="4" id="KW-0472">Membrane</keyword>
<dbReference type="Proteomes" id="UP000524450">
    <property type="component" value="Unassembled WGS sequence"/>
</dbReference>
<dbReference type="PROSITE" id="PS01358">
    <property type="entry name" value="ZF_RANBP2_1"/>
    <property type="match status" value="1"/>
</dbReference>
<dbReference type="AlphaFoldDB" id="A0A840FTN0"/>
<protein>
    <submittedName>
        <fullName evidence="6">Putative membrane protein YkvI</fullName>
    </submittedName>
</protein>